<evidence type="ECO:0000313" key="3">
    <source>
        <dbReference type="EMBL" id="HIY22654.1"/>
    </source>
</evidence>
<feature type="domain" description="eCIS core" evidence="2">
    <location>
        <begin position="80"/>
        <end position="147"/>
    </location>
</feature>
<evidence type="ECO:0000259" key="2">
    <source>
        <dbReference type="Pfam" id="PF13699"/>
    </source>
</evidence>
<reference evidence="3" key="1">
    <citation type="journal article" date="2021" name="PeerJ">
        <title>Extensive microbial diversity within the chicken gut microbiome revealed by metagenomics and culture.</title>
        <authorList>
            <person name="Gilroy R."/>
            <person name="Ravi A."/>
            <person name="Getino M."/>
            <person name="Pursley I."/>
            <person name="Horton D.L."/>
            <person name="Alikhan N.F."/>
            <person name="Baker D."/>
            <person name="Gharbi K."/>
            <person name="Hall N."/>
            <person name="Watson M."/>
            <person name="Adriaenssens E.M."/>
            <person name="Foster-Nyarko E."/>
            <person name="Jarju S."/>
            <person name="Secka A."/>
            <person name="Antonio M."/>
            <person name="Oren A."/>
            <person name="Chaudhuri R.R."/>
            <person name="La Ragione R."/>
            <person name="Hildebrand F."/>
            <person name="Pallen M.J."/>
        </authorList>
    </citation>
    <scope>NUCLEOTIDE SEQUENCE</scope>
    <source>
        <strain evidence="3">ChiBcec16_6824</strain>
    </source>
</reference>
<dbReference type="Pfam" id="PF13699">
    <property type="entry name" value="eCIS_core"/>
    <property type="match status" value="1"/>
</dbReference>
<reference evidence="3" key="2">
    <citation type="submission" date="2021-04" db="EMBL/GenBank/DDBJ databases">
        <authorList>
            <person name="Gilroy R."/>
        </authorList>
    </citation>
    <scope>NUCLEOTIDE SEQUENCE</scope>
    <source>
        <strain evidence="3">ChiBcec16_6824</strain>
    </source>
</reference>
<gene>
    <name evidence="3" type="ORF">H9841_12245</name>
</gene>
<dbReference type="InterPro" id="IPR025295">
    <property type="entry name" value="eCIS_core_dom"/>
</dbReference>
<comment type="caution">
    <text evidence="3">The sequence shown here is derived from an EMBL/GenBank/DDBJ whole genome shotgun (WGS) entry which is preliminary data.</text>
</comment>
<evidence type="ECO:0000256" key="1">
    <source>
        <dbReference type="SAM" id="MobiDB-lite"/>
    </source>
</evidence>
<proteinExistence type="predicted"/>
<name>A0A9D2BZY9_9FIRM</name>
<evidence type="ECO:0000313" key="4">
    <source>
        <dbReference type="Proteomes" id="UP000823868"/>
    </source>
</evidence>
<accession>A0A9D2BZY9</accession>
<organism evidence="3 4">
    <name type="scientific">Candidatus Flavonifractor merdigallinarum</name>
    <dbReference type="NCBI Taxonomy" id="2838589"/>
    <lineage>
        <taxon>Bacteria</taxon>
        <taxon>Bacillati</taxon>
        <taxon>Bacillota</taxon>
        <taxon>Clostridia</taxon>
        <taxon>Eubacteriales</taxon>
        <taxon>Oscillospiraceae</taxon>
        <taxon>Flavonifractor</taxon>
    </lineage>
</organism>
<feature type="compositionally biased region" description="Polar residues" evidence="1">
    <location>
        <begin position="13"/>
        <end position="27"/>
    </location>
</feature>
<feature type="region of interest" description="Disordered" evidence="1">
    <location>
        <begin position="1"/>
        <end position="31"/>
    </location>
</feature>
<dbReference type="AlphaFoldDB" id="A0A9D2BZY9"/>
<sequence length="447" mass="49291">MSQTYAARRRMEQVSSAVQNTMEQRSPAQPAAIQLDEPGRGDLEQQMQMRMQQHFLDHQIPQAEQEADRLSAGMEDARTPEEVKSRLGEKLGADFSGVRFHTGAAAVETAEGMGARAYATGRDIYFGEGGFDPGVAAHELVHTVQQGLVESATPTVSAPTGQVQMMPKLFRMIGNGLKRLFGKSPEQKEAERQADLKQYFPAIGIRNQMLEQTHDARHQQQDAAEAYARSKGLMHGEGQIGGTSGGRQFLSLFRQGDDAYNEALGKLWTPDGALNTELSEEEMRGHFQTVAAPVYQELMDLDPNSLDTSEESVQANFLRNNELVGRLNSLTDVASRIGTHLLPEIEGESLAARNTRGAAKGRELRSDVVQNMGVDPQAFNQKFAVPGMKGKQMQKAMGVQGRLDAAYLTMRENNGRNGPELGANPEYDAMVQARAAAPKKKWWQFWK</sequence>
<dbReference type="Proteomes" id="UP000823868">
    <property type="component" value="Unassembled WGS sequence"/>
</dbReference>
<dbReference type="EMBL" id="DXDX01000218">
    <property type="protein sequence ID" value="HIY22654.1"/>
    <property type="molecule type" value="Genomic_DNA"/>
</dbReference>
<protein>
    <submittedName>
        <fullName evidence="3">DUF4157 domain-containing protein</fullName>
    </submittedName>
</protein>